<dbReference type="AlphaFoldDB" id="A0ABD0XAS9"/>
<feature type="compositionally biased region" description="Basic and acidic residues" evidence="1">
    <location>
        <begin position="152"/>
        <end position="167"/>
    </location>
</feature>
<feature type="compositionally biased region" description="Basic and acidic residues" evidence="1">
    <location>
        <begin position="193"/>
        <end position="202"/>
    </location>
</feature>
<name>A0ABD0XAS9_UMBPY</name>
<dbReference type="EMBL" id="JAGEUA010000002">
    <property type="protein sequence ID" value="KAL1004984.1"/>
    <property type="molecule type" value="Genomic_DNA"/>
</dbReference>
<proteinExistence type="predicted"/>
<dbReference type="PANTHER" id="PTHR14662:SF2">
    <property type="entry name" value="PARTNER AND LOCALIZER OF BRCA2"/>
    <property type="match status" value="1"/>
</dbReference>
<feature type="compositionally biased region" description="Basic and acidic residues" evidence="1">
    <location>
        <begin position="36"/>
        <end position="45"/>
    </location>
</feature>
<sequence length="211" mass="23596">MEDNLGSVLHSEDTEKLRRKLALLQREYSRTVKRLQRAERSDAVRKHVRSRISEQNLQDQTDRGPTGGSSIPALPSLSLDSPARTALPSPLEPTGVVTSCLVGPERTRRNRSISFLPPIDDPCPLTPDPNPVLAGGPRRSPALRLRSRSSRLRWEKQGKGQGRDGEGRSQSVSGFTNRWFDPQGEMLKVGMIKRKEVKDKDRRSGRKKSGQ</sequence>
<keyword evidence="3" id="KW-1185">Reference proteome</keyword>
<feature type="region of interest" description="Disordered" evidence="1">
    <location>
        <begin position="112"/>
        <end position="211"/>
    </location>
</feature>
<dbReference type="InterPro" id="IPR042417">
    <property type="entry name" value="PALB2"/>
</dbReference>
<evidence type="ECO:0000313" key="3">
    <source>
        <dbReference type="Proteomes" id="UP001557470"/>
    </source>
</evidence>
<evidence type="ECO:0000313" key="2">
    <source>
        <dbReference type="EMBL" id="KAL1004984.1"/>
    </source>
</evidence>
<organism evidence="2 3">
    <name type="scientific">Umbra pygmaea</name>
    <name type="common">Eastern mudminnow</name>
    <dbReference type="NCBI Taxonomy" id="75934"/>
    <lineage>
        <taxon>Eukaryota</taxon>
        <taxon>Metazoa</taxon>
        <taxon>Chordata</taxon>
        <taxon>Craniata</taxon>
        <taxon>Vertebrata</taxon>
        <taxon>Euteleostomi</taxon>
        <taxon>Actinopterygii</taxon>
        <taxon>Neopterygii</taxon>
        <taxon>Teleostei</taxon>
        <taxon>Protacanthopterygii</taxon>
        <taxon>Esociformes</taxon>
        <taxon>Umbridae</taxon>
        <taxon>Umbra</taxon>
    </lineage>
</organism>
<feature type="compositionally biased region" description="Pro residues" evidence="1">
    <location>
        <begin position="119"/>
        <end position="130"/>
    </location>
</feature>
<gene>
    <name evidence="2" type="ORF">UPYG_G00053000</name>
</gene>
<reference evidence="2 3" key="1">
    <citation type="submission" date="2024-06" db="EMBL/GenBank/DDBJ databases">
        <authorList>
            <person name="Pan Q."/>
            <person name="Wen M."/>
            <person name="Jouanno E."/>
            <person name="Zahm M."/>
            <person name="Klopp C."/>
            <person name="Cabau C."/>
            <person name="Louis A."/>
            <person name="Berthelot C."/>
            <person name="Parey E."/>
            <person name="Roest Crollius H."/>
            <person name="Montfort J."/>
            <person name="Robinson-Rechavi M."/>
            <person name="Bouchez O."/>
            <person name="Lampietro C."/>
            <person name="Lopez Roques C."/>
            <person name="Donnadieu C."/>
            <person name="Postlethwait J."/>
            <person name="Bobe J."/>
            <person name="Verreycken H."/>
            <person name="Guiguen Y."/>
        </authorList>
    </citation>
    <scope>NUCLEOTIDE SEQUENCE [LARGE SCALE GENOMIC DNA]</scope>
    <source>
        <strain evidence="2">Up_M1</strain>
        <tissue evidence="2">Testis</tissue>
    </source>
</reference>
<comment type="caution">
    <text evidence="2">The sequence shown here is derived from an EMBL/GenBank/DDBJ whole genome shotgun (WGS) entry which is preliminary data.</text>
</comment>
<evidence type="ECO:0000256" key="1">
    <source>
        <dbReference type="SAM" id="MobiDB-lite"/>
    </source>
</evidence>
<accession>A0ABD0XAS9</accession>
<protein>
    <submittedName>
        <fullName evidence="2">Uncharacterized protein</fullName>
    </submittedName>
</protein>
<feature type="region of interest" description="Disordered" evidence="1">
    <location>
        <begin position="34"/>
        <end position="97"/>
    </location>
</feature>
<dbReference type="PANTHER" id="PTHR14662">
    <property type="entry name" value="PARTNER AND LOCALIZER OF BRCA2"/>
    <property type="match status" value="1"/>
</dbReference>
<dbReference type="Proteomes" id="UP001557470">
    <property type="component" value="Unassembled WGS sequence"/>
</dbReference>